<evidence type="ECO:0000313" key="1">
    <source>
        <dbReference type="EMBL" id="AMM34757.1"/>
    </source>
</evidence>
<dbReference type="KEGG" id="satk:SA2016_4105"/>
<evidence type="ECO:0000313" key="2">
    <source>
        <dbReference type="Proteomes" id="UP000070134"/>
    </source>
</evidence>
<accession>A0A127A6I8</accession>
<protein>
    <submittedName>
        <fullName evidence="1">Uncharacterized protein</fullName>
    </submittedName>
</protein>
<geneLocation type="plasmid" evidence="1 2">
    <name>pSA01</name>
</geneLocation>
<name>A0A127A6I8_9MICC</name>
<keyword evidence="1" id="KW-0614">Plasmid</keyword>
<proteinExistence type="predicted"/>
<organism evidence="1 2">
    <name type="scientific">Sinomonas atrocyanea</name>
    <dbReference type="NCBI Taxonomy" id="37927"/>
    <lineage>
        <taxon>Bacteria</taxon>
        <taxon>Bacillati</taxon>
        <taxon>Actinomycetota</taxon>
        <taxon>Actinomycetes</taxon>
        <taxon>Micrococcales</taxon>
        <taxon>Micrococcaceae</taxon>
        <taxon>Sinomonas</taxon>
    </lineage>
</organism>
<dbReference type="AlphaFoldDB" id="A0A127A6I8"/>
<reference evidence="1 2" key="1">
    <citation type="submission" date="2016-02" db="EMBL/GenBank/DDBJ databases">
        <title>Complete genome of Sinomonas atrocyanea KCTC 3377.</title>
        <authorList>
            <person name="Kim K.M."/>
        </authorList>
    </citation>
    <scope>NUCLEOTIDE SEQUENCE [LARGE SCALE GENOMIC DNA]</scope>
    <source>
        <strain evidence="1 2">KCTC 3377</strain>
        <plasmid evidence="1 2">pSA01</plasmid>
    </source>
</reference>
<keyword evidence="2" id="KW-1185">Reference proteome</keyword>
<dbReference type="Proteomes" id="UP000070134">
    <property type="component" value="Plasmid pSA01"/>
</dbReference>
<dbReference type="EMBL" id="CP014519">
    <property type="protein sequence ID" value="AMM34757.1"/>
    <property type="molecule type" value="Genomic_DNA"/>
</dbReference>
<sequence>MTHDGPGGAEDGAADSMENIVPQAFARLHMEGLQFANARIPVDSLAELLRYQQSVLTAATSAWRSAHPNDPVPEDFAEGMHLTLSDVEDGSATSVLERPQARAYEKYNDYYEAGRVDVEQTLEHLHEYLVVSPEDRSKADVSGFYLLDEPAFLNLGASMPLGSKFEILTPSLKDGIEVSSELREMVMLPFAERRQTISDPPKPARRVEKGGEIAGHIIKVNADTRSFSMVTAKYGGIQVRGTYKKDSLTADIRQLLERKEHGPLARVKGTLHFEGERLERLDNVTEVQLLETGKNPWSNRFFTLAALGAGWEDADAQAGAPIAFPALDAAGQILLECESIDRVLPGIFPLTDGGVQLEWATSQRVTSIEISPDVRFTLFDLLTETNQVEEEETASLQDAKDFAARTKE</sequence>
<gene>
    <name evidence="1" type="ORF">SA2016_4105</name>
</gene>